<feature type="transmembrane region" description="Helical" evidence="9">
    <location>
        <begin position="361"/>
        <end position="388"/>
    </location>
</feature>
<reference evidence="10 11" key="1">
    <citation type="journal article" date="2010" name="J. Bacteriol.">
        <title>Genome sequence of the milbemycin-producing bacterium Streptomyces bingchenggensis.</title>
        <authorList>
            <person name="Wang X.J."/>
            <person name="Yan Y.J."/>
            <person name="Zhang B."/>
            <person name="An J."/>
            <person name="Wang J.J."/>
            <person name="Tian J."/>
            <person name="Jiang L."/>
            <person name="Chen Y.H."/>
            <person name="Huang S.X."/>
            <person name="Yin M."/>
            <person name="Zhang J."/>
            <person name="Gao A.L."/>
            <person name="Liu C.X."/>
            <person name="Zhu Z.X."/>
            <person name="Xiang W.S."/>
        </authorList>
    </citation>
    <scope>NUCLEOTIDE SEQUENCE [LARGE SCALE GENOMIC DNA]</scope>
    <source>
        <strain evidence="10 11">BCW-1</strain>
    </source>
</reference>
<name>D7CDG3_STRBB</name>
<proteinExistence type="predicted"/>
<keyword evidence="2" id="KW-0813">Transport</keyword>
<feature type="transmembrane region" description="Helical" evidence="9">
    <location>
        <begin position="234"/>
        <end position="256"/>
    </location>
</feature>
<dbReference type="GO" id="GO:0070778">
    <property type="term" value="P:L-aspartate transmembrane transport"/>
    <property type="evidence" value="ECO:0007669"/>
    <property type="project" value="TreeGrafter"/>
</dbReference>
<dbReference type="STRING" id="749414.SBI_09887"/>
<dbReference type="PROSITE" id="PS00714">
    <property type="entry name" value="NA_DICARBOXYL_SYMP_2"/>
    <property type="match status" value="1"/>
</dbReference>
<dbReference type="NCBIfam" id="NF002461">
    <property type="entry name" value="PRK01663.1"/>
    <property type="match status" value="1"/>
</dbReference>
<dbReference type="PATRIC" id="fig|749414.3.peg.10181"/>
<evidence type="ECO:0000256" key="6">
    <source>
        <dbReference type="ARBA" id="ARBA00022989"/>
    </source>
</evidence>
<feature type="compositionally biased region" description="Basic and acidic residues" evidence="8">
    <location>
        <begin position="489"/>
        <end position="498"/>
    </location>
</feature>
<dbReference type="GO" id="GO:0015366">
    <property type="term" value="F:malate:proton symporter activity"/>
    <property type="evidence" value="ECO:0007669"/>
    <property type="project" value="TreeGrafter"/>
</dbReference>
<keyword evidence="5" id="KW-0769">Symport</keyword>
<keyword evidence="6 9" id="KW-1133">Transmembrane helix</keyword>
<dbReference type="Gene3D" id="1.10.3860.10">
    <property type="entry name" value="Sodium:dicarboxylate symporter"/>
    <property type="match status" value="1"/>
</dbReference>
<protein>
    <submittedName>
        <fullName evidence="10">Sodium:dicarboxylate symporter</fullName>
    </submittedName>
</protein>
<dbReference type="Pfam" id="PF00375">
    <property type="entry name" value="SDF"/>
    <property type="match status" value="1"/>
</dbReference>
<evidence type="ECO:0000313" key="10">
    <source>
        <dbReference type="EMBL" id="ADI13005.1"/>
    </source>
</evidence>
<dbReference type="AlphaFoldDB" id="D7CDG3"/>
<dbReference type="InterPro" id="IPR036458">
    <property type="entry name" value="Na:dicarbo_symporter_sf"/>
</dbReference>
<dbReference type="HOGENOM" id="CLU_019375_7_0_11"/>
<feature type="transmembrane region" description="Helical" evidence="9">
    <location>
        <begin position="321"/>
        <end position="341"/>
    </location>
</feature>
<evidence type="ECO:0000256" key="2">
    <source>
        <dbReference type="ARBA" id="ARBA00022448"/>
    </source>
</evidence>
<keyword evidence="4 9" id="KW-0812">Transmembrane</keyword>
<dbReference type="PROSITE" id="PS00713">
    <property type="entry name" value="NA_DICARBOXYL_SYMP_1"/>
    <property type="match status" value="1"/>
</dbReference>
<evidence type="ECO:0000256" key="8">
    <source>
        <dbReference type="SAM" id="MobiDB-lite"/>
    </source>
</evidence>
<evidence type="ECO:0000256" key="1">
    <source>
        <dbReference type="ARBA" id="ARBA00004651"/>
    </source>
</evidence>
<dbReference type="FunFam" id="1.10.3860.10:FF:000001">
    <property type="entry name" value="C4-dicarboxylate transport protein"/>
    <property type="match status" value="1"/>
</dbReference>
<evidence type="ECO:0000256" key="3">
    <source>
        <dbReference type="ARBA" id="ARBA00022475"/>
    </source>
</evidence>
<dbReference type="GO" id="GO:0015138">
    <property type="term" value="F:fumarate transmembrane transporter activity"/>
    <property type="evidence" value="ECO:0007669"/>
    <property type="project" value="TreeGrafter"/>
</dbReference>
<dbReference type="GO" id="GO:0015141">
    <property type="term" value="F:succinate transmembrane transporter activity"/>
    <property type="evidence" value="ECO:0007669"/>
    <property type="project" value="TreeGrafter"/>
</dbReference>
<sequence length="498" mass="52233">MSRNDAAPGTVTAPPGRIRRLLSLLYVQCLIGVLAGAAAGWLWPSFGAELKPLGDGFIALVRMMIAPVIFCTVVHGIASMGNARAVGRVSLKALIYFEVLTTVAMVIGLVVVNVVQPGSGLHVDPSTLSAKGLPPEATESHESFAAFVLAMIPDTLISALTGHEILPVLVVSVLFGFGLNAAGQSGQGIIQGIEKLSKVLFTLIRWIMRLAPIGAFGSMAFTIGNYGLDTLRHLFLLVGSFWLTALFFVLVVLGTVMRINGLRLLPFLRYIKEELLIVLGTSSSEPVLPRMMAKLEHAGASKPVVGITLPAGYSFNLDGTAIYLTMGSVFLAQALGIDLSLTQQLSMLAVMLLTSKGAAGVTGSGFVALAATLSAVPHVPVTALALIFGIDRFMSEARALTSVVGNGVATLAVAKWEGQLDEERARAVLKGEIPYTSAPEAGHAPEPRTDLRPRTDLQPQTHPQPRAEPASGAEPEDAEEAGPKAAAGSDRDPVPTAG</sequence>
<feature type="transmembrane region" description="Helical" evidence="9">
    <location>
        <begin position="56"/>
        <end position="81"/>
    </location>
</feature>
<dbReference type="PANTHER" id="PTHR42865">
    <property type="entry name" value="PROTON/GLUTAMATE-ASPARTATE SYMPORTER"/>
    <property type="match status" value="1"/>
</dbReference>
<dbReference type="InterPro" id="IPR001991">
    <property type="entry name" value="Na-dicarboxylate_symporter"/>
</dbReference>
<feature type="compositionally biased region" description="Basic and acidic residues" evidence="8">
    <location>
        <begin position="443"/>
        <end position="455"/>
    </location>
</feature>
<keyword evidence="3" id="KW-1003">Cell membrane</keyword>
<evidence type="ECO:0000313" key="11">
    <source>
        <dbReference type="Proteomes" id="UP000000377"/>
    </source>
</evidence>
<feature type="transmembrane region" description="Helical" evidence="9">
    <location>
        <begin position="93"/>
        <end position="115"/>
    </location>
</feature>
<evidence type="ECO:0000256" key="7">
    <source>
        <dbReference type="ARBA" id="ARBA00023136"/>
    </source>
</evidence>
<evidence type="ECO:0000256" key="4">
    <source>
        <dbReference type="ARBA" id="ARBA00022692"/>
    </source>
</evidence>
<accession>D7CDG3</accession>
<dbReference type="eggNOG" id="COG1301">
    <property type="taxonomic scope" value="Bacteria"/>
</dbReference>
<dbReference type="InterPro" id="IPR018107">
    <property type="entry name" value="Na-dicarboxylate_symporter_CS"/>
</dbReference>
<keyword evidence="11" id="KW-1185">Reference proteome</keyword>
<gene>
    <name evidence="10" type="primary">dctA4</name>
    <name evidence="10" type="ordered locus">SBI_09887</name>
</gene>
<dbReference type="PRINTS" id="PR00173">
    <property type="entry name" value="EDTRNSPORT"/>
</dbReference>
<keyword evidence="7 9" id="KW-0472">Membrane</keyword>
<dbReference type="GO" id="GO:0005886">
    <property type="term" value="C:plasma membrane"/>
    <property type="evidence" value="ECO:0007669"/>
    <property type="project" value="UniProtKB-SubCell"/>
</dbReference>
<evidence type="ECO:0000256" key="9">
    <source>
        <dbReference type="SAM" id="Phobius"/>
    </source>
</evidence>
<dbReference type="SUPFAM" id="SSF118215">
    <property type="entry name" value="Proton glutamate symport protein"/>
    <property type="match status" value="1"/>
</dbReference>
<dbReference type="EMBL" id="CP002047">
    <property type="protein sequence ID" value="ADI13005.1"/>
    <property type="molecule type" value="Genomic_DNA"/>
</dbReference>
<feature type="transmembrane region" description="Helical" evidence="9">
    <location>
        <begin position="21"/>
        <end position="44"/>
    </location>
</feature>
<dbReference type="Proteomes" id="UP000000377">
    <property type="component" value="Chromosome"/>
</dbReference>
<organism evidence="10 11">
    <name type="scientific">Streptomyces bingchenggensis (strain BCW-1)</name>
    <dbReference type="NCBI Taxonomy" id="749414"/>
    <lineage>
        <taxon>Bacteria</taxon>
        <taxon>Bacillati</taxon>
        <taxon>Actinomycetota</taxon>
        <taxon>Actinomycetes</taxon>
        <taxon>Kitasatosporales</taxon>
        <taxon>Streptomycetaceae</taxon>
        <taxon>Streptomyces</taxon>
    </lineage>
</organism>
<feature type="transmembrane region" description="Helical" evidence="9">
    <location>
        <begin position="165"/>
        <end position="182"/>
    </location>
</feature>
<dbReference type="RefSeq" id="WP_014182452.1">
    <property type="nucleotide sequence ID" value="NC_016582.1"/>
</dbReference>
<evidence type="ECO:0000256" key="5">
    <source>
        <dbReference type="ARBA" id="ARBA00022847"/>
    </source>
</evidence>
<dbReference type="KEGG" id="sbh:SBI_09887"/>
<comment type="subcellular location">
    <subcellularLocation>
        <location evidence="1">Cell membrane</location>
        <topology evidence="1">Multi-pass membrane protein</topology>
    </subcellularLocation>
</comment>
<feature type="transmembrane region" description="Helical" evidence="9">
    <location>
        <begin position="203"/>
        <end position="228"/>
    </location>
</feature>
<dbReference type="PANTHER" id="PTHR42865:SF1">
    <property type="entry name" value="AEROBIC C4-DICARBOXYLATE TRANSPORT PROTEIN"/>
    <property type="match status" value="1"/>
</dbReference>
<feature type="region of interest" description="Disordered" evidence="8">
    <location>
        <begin position="431"/>
        <end position="498"/>
    </location>
</feature>